<evidence type="ECO:0000259" key="1">
    <source>
        <dbReference type="Pfam" id="PF00899"/>
    </source>
</evidence>
<feature type="domain" description="THIF-type NAD/FAD binding fold" evidence="1">
    <location>
        <begin position="1"/>
        <end position="157"/>
    </location>
</feature>
<reference evidence="2" key="1">
    <citation type="submission" date="2016-10" db="EMBL/GenBank/DDBJ databases">
        <title>Sequence of Gallionella enrichment culture.</title>
        <authorList>
            <person name="Poehlein A."/>
            <person name="Muehling M."/>
            <person name="Daniel R."/>
        </authorList>
    </citation>
    <scope>NUCLEOTIDE SEQUENCE</scope>
</reference>
<dbReference type="GO" id="GO:0004792">
    <property type="term" value="F:thiosulfate-cyanide sulfurtransferase activity"/>
    <property type="evidence" value="ECO:0007669"/>
    <property type="project" value="TreeGrafter"/>
</dbReference>
<dbReference type="InterPro" id="IPR045886">
    <property type="entry name" value="ThiF/MoeB/HesA"/>
</dbReference>
<dbReference type="InterPro" id="IPR000594">
    <property type="entry name" value="ThiF_NAD_FAD-bd"/>
</dbReference>
<dbReference type="EMBL" id="MLJW01000800">
    <property type="protein sequence ID" value="OIQ82480.1"/>
    <property type="molecule type" value="Genomic_DNA"/>
</dbReference>
<dbReference type="GO" id="GO:0005737">
    <property type="term" value="C:cytoplasm"/>
    <property type="evidence" value="ECO:0007669"/>
    <property type="project" value="TreeGrafter"/>
</dbReference>
<comment type="caution">
    <text evidence="2">The sequence shown here is derived from an EMBL/GenBank/DDBJ whole genome shotgun (WGS) entry which is preliminary data.</text>
</comment>
<dbReference type="GO" id="GO:0008641">
    <property type="term" value="F:ubiquitin-like modifier activating enzyme activity"/>
    <property type="evidence" value="ECO:0007669"/>
    <property type="project" value="InterPro"/>
</dbReference>
<dbReference type="SUPFAM" id="SSF69572">
    <property type="entry name" value="Activating enzymes of the ubiquitin-like proteins"/>
    <property type="match status" value="1"/>
</dbReference>
<evidence type="ECO:0000313" key="2">
    <source>
        <dbReference type="EMBL" id="OIQ82480.1"/>
    </source>
</evidence>
<dbReference type="Pfam" id="PF00899">
    <property type="entry name" value="ThiF"/>
    <property type="match status" value="1"/>
</dbReference>
<dbReference type="AlphaFoldDB" id="A0A1J5QG94"/>
<accession>A0A1J5QG94</accession>
<dbReference type="PANTHER" id="PTHR10953:SF247">
    <property type="entry name" value="SLL6053 PROTEIN"/>
    <property type="match status" value="1"/>
</dbReference>
<protein>
    <submittedName>
        <fullName evidence="2">Thiamine biosynthesis protein ThiF</fullName>
    </submittedName>
</protein>
<dbReference type="InterPro" id="IPR035985">
    <property type="entry name" value="Ubiquitin-activating_enz"/>
</dbReference>
<name>A0A1J5QG94_9ZZZZ</name>
<organism evidence="2">
    <name type="scientific">mine drainage metagenome</name>
    <dbReference type="NCBI Taxonomy" id="410659"/>
    <lineage>
        <taxon>unclassified sequences</taxon>
        <taxon>metagenomes</taxon>
        <taxon>ecological metagenomes</taxon>
    </lineage>
</organism>
<dbReference type="PANTHER" id="PTHR10953">
    <property type="entry name" value="UBIQUITIN-ACTIVATING ENZYME E1"/>
    <property type="match status" value="1"/>
</dbReference>
<gene>
    <name evidence="2" type="ORF">GALL_357360</name>
</gene>
<dbReference type="GO" id="GO:0016779">
    <property type="term" value="F:nucleotidyltransferase activity"/>
    <property type="evidence" value="ECO:0007669"/>
    <property type="project" value="TreeGrafter"/>
</dbReference>
<sequence>MVGCSGTGSVLIEQLLRNYIGTLVAVDPEVIEHKNLNRILNSTNADAQSTRSKVSVVQETAQKIGLGSEVIVHEANLQNAAVIQALSQCDVIFGCMDSVDGRHLLNKVATHYLIPYIDMGVRIDADGKGGIDAINGAVHYIKPGGSSLLSRGVYSMEDLEAASMKRHAPEQYEARLDEGYIKGVRVDQPAVISVNMQIASTAFNEFLARVHPYRIEHNRYYAQRRIVISDPAASLDIEEGQQCRVFARNLAKGDQKPLLGILGLV</sequence>
<proteinExistence type="predicted"/>
<dbReference type="Gene3D" id="3.40.50.720">
    <property type="entry name" value="NAD(P)-binding Rossmann-like Domain"/>
    <property type="match status" value="1"/>
</dbReference>